<dbReference type="SUPFAM" id="SSF48576">
    <property type="entry name" value="Terpenoid synthases"/>
    <property type="match status" value="1"/>
</dbReference>
<dbReference type="SFLD" id="SFLDS00005">
    <property type="entry name" value="Isoprenoid_Synthase_Type_I"/>
    <property type="match status" value="1"/>
</dbReference>
<sequence length="326" mass="35595">MYDNFANALNDLRILVAEEFSAMESFITHNSNSGVEYISNIIKHLVLSGGKRTRPLLHLAACGLLECTDKRRIAVAAAIECIHSATLLHDDVVDKSDLRRGVRTANSIWGNKASILVGDFLFAVSFQWIVGCNNLPVLSILSGASSVIITGEIQQMVHSEKIDISQQKYLEIISAKTAVLFSAACEAAAALADAPAFRKPLRSFGNNFGIAFQILDDILDYTARSTETGKATCNDILQGKVTLPLIVAYENADAKTRAAISNELAKPSPNAEVVCAFIKELNAIEKSVEIAKHYAYLAMYELDLCPDSKFKTALKLLLHSATNRRF</sequence>
<evidence type="ECO:0000256" key="5">
    <source>
        <dbReference type="ARBA" id="ARBA00022842"/>
    </source>
</evidence>
<keyword evidence="4" id="KW-0479">Metal-binding</keyword>
<dbReference type="PROSITE" id="PS00444">
    <property type="entry name" value="POLYPRENYL_SYNTHASE_2"/>
    <property type="match status" value="1"/>
</dbReference>
<comment type="similarity">
    <text evidence="2 6">Belongs to the FPP/GGPP synthase family.</text>
</comment>
<dbReference type="PANTHER" id="PTHR12001:SF69">
    <property type="entry name" value="ALL TRANS-POLYPRENYL-DIPHOSPHATE SYNTHASE PDSS1"/>
    <property type="match status" value="1"/>
</dbReference>
<keyword evidence="3 6" id="KW-0808">Transferase</keyword>
<name>A0A858PZ71_9RICK</name>
<dbReference type="PANTHER" id="PTHR12001">
    <property type="entry name" value="GERANYLGERANYL PYROPHOSPHATE SYNTHASE"/>
    <property type="match status" value="1"/>
</dbReference>
<dbReference type="GO" id="GO:0046872">
    <property type="term" value="F:metal ion binding"/>
    <property type="evidence" value="ECO:0007669"/>
    <property type="project" value="UniProtKB-KW"/>
</dbReference>
<evidence type="ECO:0000256" key="2">
    <source>
        <dbReference type="ARBA" id="ARBA00006706"/>
    </source>
</evidence>
<evidence type="ECO:0000256" key="1">
    <source>
        <dbReference type="ARBA" id="ARBA00001946"/>
    </source>
</evidence>
<dbReference type="GO" id="GO:0008299">
    <property type="term" value="P:isoprenoid biosynthetic process"/>
    <property type="evidence" value="ECO:0007669"/>
    <property type="project" value="InterPro"/>
</dbReference>
<dbReference type="Pfam" id="PF00348">
    <property type="entry name" value="polyprenyl_synt"/>
    <property type="match status" value="1"/>
</dbReference>
<dbReference type="PROSITE" id="PS00723">
    <property type="entry name" value="POLYPRENYL_SYNTHASE_1"/>
    <property type="match status" value="1"/>
</dbReference>
<comment type="cofactor">
    <cofactor evidence="1">
        <name>Mg(2+)</name>
        <dbReference type="ChEBI" id="CHEBI:18420"/>
    </cofactor>
</comment>
<evidence type="ECO:0000256" key="3">
    <source>
        <dbReference type="ARBA" id="ARBA00022679"/>
    </source>
</evidence>
<evidence type="ECO:0000313" key="7">
    <source>
        <dbReference type="EMBL" id="QJC27916.1"/>
    </source>
</evidence>
<keyword evidence="5" id="KW-0460">Magnesium</keyword>
<dbReference type="InterPro" id="IPR000092">
    <property type="entry name" value="Polyprenyl_synt"/>
</dbReference>
<accession>A0A858PZ71</accession>
<dbReference type="Gene3D" id="1.10.600.10">
    <property type="entry name" value="Farnesyl Diphosphate Synthase"/>
    <property type="match status" value="1"/>
</dbReference>
<dbReference type="CDD" id="cd00685">
    <property type="entry name" value="Trans_IPPS_HT"/>
    <property type="match status" value="1"/>
</dbReference>
<evidence type="ECO:0000313" key="8">
    <source>
        <dbReference type="Proteomes" id="UP000500930"/>
    </source>
</evidence>
<dbReference type="RefSeq" id="WP_169193508.1">
    <property type="nucleotide sequence ID" value="NZ_CP046391.1"/>
</dbReference>
<dbReference type="GO" id="GO:0004659">
    <property type="term" value="F:prenyltransferase activity"/>
    <property type="evidence" value="ECO:0007669"/>
    <property type="project" value="InterPro"/>
</dbReference>
<gene>
    <name evidence="7" type="primary">sdsA</name>
    <name evidence="7" type="ORF">ANPL_04365</name>
</gene>
<dbReference type="AlphaFoldDB" id="A0A858PZ71"/>
<protein>
    <submittedName>
        <fullName evidence="7">All-trans-nonaprenyl-diphosphate synthase (Geranyl-diphosphate specific)</fullName>
    </submittedName>
</protein>
<organism evidence="7 8">
    <name type="scientific">Anaplasma platys</name>
    <dbReference type="NCBI Taxonomy" id="949"/>
    <lineage>
        <taxon>Bacteria</taxon>
        <taxon>Pseudomonadati</taxon>
        <taxon>Pseudomonadota</taxon>
        <taxon>Alphaproteobacteria</taxon>
        <taxon>Rickettsiales</taxon>
        <taxon>Anaplasmataceae</taxon>
        <taxon>Anaplasma</taxon>
    </lineage>
</organism>
<dbReference type="EMBL" id="CP046391">
    <property type="protein sequence ID" value="QJC27916.1"/>
    <property type="molecule type" value="Genomic_DNA"/>
</dbReference>
<evidence type="ECO:0000256" key="6">
    <source>
        <dbReference type="RuleBase" id="RU004466"/>
    </source>
</evidence>
<dbReference type="Proteomes" id="UP000500930">
    <property type="component" value="Chromosome"/>
</dbReference>
<dbReference type="InterPro" id="IPR033749">
    <property type="entry name" value="Polyprenyl_synt_CS"/>
</dbReference>
<reference evidence="7 8" key="1">
    <citation type="journal article" date="2020" name="Pathogens">
        <title>First Whole Genome Sequence of Anaplasma platys, an Obligate Intracellular Rickettsial Pathogen of Dogs.</title>
        <authorList>
            <person name="Llanes A."/>
            <person name="Rajeev S."/>
        </authorList>
    </citation>
    <scope>NUCLEOTIDE SEQUENCE [LARGE SCALE GENOMIC DNA]</scope>
    <source>
        <strain evidence="7 8">S3</strain>
    </source>
</reference>
<proteinExistence type="inferred from homology"/>
<keyword evidence="8" id="KW-1185">Reference proteome</keyword>
<dbReference type="KEGG" id="aplt:ANPL_04365"/>
<evidence type="ECO:0000256" key="4">
    <source>
        <dbReference type="ARBA" id="ARBA00022723"/>
    </source>
</evidence>
<dbReference type="InterPro" id="IPR008949">
    <property type="entry name" value="Isoprenoid_synthase_dom_sf"/>
</dbReference>